<reference evidence="2 4" key="1">
    <citation type="submission" date="2014-03" db="EMBL/GenBank/DDBJ databases">
        <title>Draft genome sequencing of Oceanobacillus picturae strain S1 isolated from human gut.</title>
        <authorList>
            <person name="Croce O."/>
            <person name="Lagier J.C."/>
            <person name="Raoult D."/>
        </authorList>
    </citation>
    <scope>NUCLEOTIDE SEQUENCE [LARGE SCALE GENOMIC DNA]</scope>
    <source>
        <strain evidence="2 4">S1</strain>
    </source>
</reference>
<reference evidence="2 4" key="2">
    <citation type="submission" date="2014-03" db="EMBL/GenBank/DDBJ databases">
        <authorList>
            <person name="Urmite Genomes U."/>
        </authorList>
    </citation>
    <scope>NUCLEOTIDE SEQUENCE [LARGE SCALE GENOMIC DNA]</scope>
    <source>
        <strain evidence="2 4">S1</strain>
    </source>
</reference>
<keyword evidence="4" id="KW-1185">Reference proteome</keyword>
<sequence>MLQTFLDRIPSLAVFLYATLAFVIPLSTYLLNKKLHDLGDPEWKKLNDKKGR</sequence>
<evidence type="ECO:0000256" key="1">
    <source>
        <dbReference type="SAM" id="Phobius"/>
    </source>
</evidence>
<reference evidence="3 5" key="4">
    <citation type="journal article" date="2016" name="Genome Announc.">
        <title>Draft Genome Sequence of Oceanobacillus picturae Heshi-B3, Isolated from Fermented Rice Bran in a Traditional Japanese Seafood Dish.</title>
        <authorList>
            <person name="Akuzawa S."/>
            <person name="Nagaoka J."/>
            <person name="Kanekatsu M."/>
            <person name="Kanesaki Y."/>
            <person name="Suzuki T."/>
        </authorList>
    </citation>
    <scope>NUCLEOTIDE SEQUENCE [LARGE SCALE GENOMIC DNA]</scope>
    <source>
        <strain evidence="3 5">Heshi-B3</strain>
    </source>
</reference>
<evidence type="ECO:0000313" key="2">
    <source>
        <dbReference type="EMBL" id="CDO04192.1"/>
    </source>
</evidence>
<organism evidence="2 4">
    <name type="scientific">Oceanobacillus picturae</name>
    <dbReference type="NCBI Taxonomy" id="171693"/>
    <lineage>
        <taxon>Bacteria</taxon>
        <taxon>Bacillati</taxon>
        <taxon>Bacillota</taxon>
        <taxon>Bacilli</taxon>
        <taxon>Bacillales</taxon>
        <taxon>Bacillaceae</taxon>
        <taxon>Oceanobacillus</taxon>
    </lineage>
</organism>
<dbReference type="Proteomes" id="UP000028863">
    <property type="component" value="Unassembled WGS sequence"/>
</dbReference>
<proteinExistence type="predicted"/>
<evidence type="ECO:0000313" key="5">
    <source>
        <dbReference type="Proteomes" id="UP000052946"/>
    </source>
</evidence>
<keyword evidence="1" id="KW-0472">Membrane</keyword>
<dbReference type="STRING" id="171693.BN988_02741"/>
<keyword evidence="1" id="KW-1133">Transmembrane helix</keyword>
<dbReference type="AlphaFoldDB" id="W9AMS2"/>
<comment type="caution">
    <text evidence="2">The sequence shown here is derived from an EMBL/GenBank/DDBJ whole genome shotgun (WGS) entry which is preliminary data.</text>
</comment>
<feature type="transmembrane region" description="Helical" evidence="1">
    <location>
        <begin position="12"/>
        <end position="31"/>
    </location>
</feature>
<protein>
    <submittedName>
        <fullName evidence="2">Uncharacterized protein</fullName>
    </submittedName>
</protein>
<dbReference type="EMBL" id="BBXV01000048">
    <property type="protein sequence ID" value="GAQ19511.1"/>
    <property type="molecule type" value="Genomic_DNA"/>
</dbReference>
<dbReference type="RefSeq" id="WP_155988301.1">
    <property type="nucleotide sequence ID" value="NZ_BBXV01000048.1"/>
</dbReference>
<dbReference type="Proteomes" id="UP000052946">
    <property type="component" value="Unassembled WGS sequence"/>
</dbReference>
<reference evidence="5" key="3">
    <citation type="submission" date="2015-07" db="EMBL/GenBank/DDBJ databases">
        <title>Draft Genome Sequence of Oceanobacillus picturae Heshi-B3 that Was Isolated from Fermented Rice Bran with Aging Salted Mackerel, Which Was Named Heshiko as Traditional Fermented Seafood in Japan.</title>
        <authorList>
            <person name="Akuzawa S."/>
            <person name="Nakagawa J."/>
            <person name="Kanekatsu T."/>
            <person name="Kanesaki Y."/>
            <person name="Suzuki T."/>
        </authorList>
    </citation>
    <scope>NUCLEOTIDE SEQUENCE [LARGE SCALE GENOMIC DNA]</scope>
    <source>
        <strain evidence="5">Heshi-B3</strain>
    </source>
</reference>
<name>W9AMS2_9BACI</name>
<accession>W9AMS2</accession>
<evidence type="ECO:0000313" key="4">
    <source>
        <dbReference type="Proteomes" id="UP000028863"/>
    </source>
</evidence>
<evidence type="ECO:0000313" key="3">
    <source>
        <dbReference type="EMBL" id="GAQ19511.1"/>
    </source>
</evidence>
<keyword evidence="1" id="KW-0812">Transmembrane</keyword>
<gene>
    <name evidence="2" type="ORF">BN988_02741</name>
    <name evidence="3" type="ORF">OPHB3_3480</name>
</gene>
<dbReference type="EMBL" id="CCAX010000002">
    <property type="protein sequence ID" value="CDO04192.1"/>
    <property type="molecule type" value="Genomic_DNA"/>
</dbReference>